<proteinExistence type="predicted"/>
<keyword evidence="2" id="KW-1185">Reference proteome</keyword>
<dbReference type="AlphaFoldDB" id="A0A553CJC0"/>
<evidence type="ECO:0000313" key="1">
    <source>
        <dbReference type="EMBL" id="TRX20591.1"/>
    </source>
</evidence>
<evidence type="ECO:0000313" key="2">
    <source>
        <dbReference type="Proteomes" id="UP000318585"/>
    </source>
</evidence>
<dbReference type="EMBL" id="VJZR01000009">
    <property type="protein sequence ID" value="TRX20591.1"/>
    <property type="molecule type" value="Genomic_DNA"/>
</dbReference>
<organism evidence="1 2">
    <name type="scientific">Flavobacterium franklandianum</name>
    <dbReference type="NCBI Taxonomy" id="2594430"/>
    <lineage>
        <taxon>Bacteria</taxon>
        <taxon>Pseudomonadati</taxon>
        <taxon>Bacteroidota</taxon>
        <taxon>Flavobacteriia</taxon>
        <taxon>Flavobacteriales</taxon>
        <taxon>Flavobacteriaceae</taxon>
        <taxon>Flavobacterium</taxon>
    </lineage>
</organism>
<comment type="caution">
    <text evidence="1">The sequence shown here is derived from an EMBL/GenBank/DDBJ whole genome shotgun (WGS) entry which is preliminary data.</text>
</comment>
<reference evidence="1 2" key="1">
    <citation type="submission" date="2019-07" db="EMBL/GenBank/DDBJ databases">
        <title>Novel species of Flavobacterium.</title>
        <authorList>
            <person name="Liu Q."/>
            <person name="Xin Y.-H."/>
        </authorList>
    </citation>
    <scope>NUCLEOTIDE SEQUENCE [LARGE SCALE GENOMIC DNA]</scope>
    <source>
        <strain evidence="1 2">LB3P56</strain>
    </source>
</reference>
<dbReference type="RefSeq" id="WP_143389582.1">
    <property type="nucleotide sequence ID" value="NZ_VJZQ01000003.1"/>
</dbReference>
<sequence>MNQFPKQYGNKNSNILLMTVAFILVSVGTTFGQTTVEYKSDLNSTITANTAETIVVKQEDASTNSNMNFVLWFMGTKQDPNAKILPSGSNTKKQFMTSGSAPNRLLIKAFLKKAVNYESVIV</sequence>
<gene>
    <name evidence="1" type="ORF">FNW17_10765</name>
</gene>
<dbReference type="OrthoDB" id="1376385at2"/>
<name>A0A553CJC0_9FLAO</name>
<dbReference type="Proteomes" id="UP000318585">
    <property type="component" value="Unassembled WGS sequence"/>
</dbReference>
<accession>A0A553CJC0</accession>
<protein>
    <submittedName>
        <fullName evidence="1">Uncharacterized protein</fullName>
    </submittedName>
</protein>